<accession>A0ABU3CUE2</accession>
<gene>
    <name evidence="1" type="ORF">RM529_07395</name>
</gene>
<sequence length="111" mass="12465">MYFAIVYIHAQNAPANFILEARTYLNSGKRFPEISLYDALPLQPLGPRDLTPENGGNYIPVPNDRSQAIKVFEFIGCRTDIPVQFRIRASSLVPARSSNFQIFYTVVGSVL</sequence>
<dbReference type="EMBL" id="JAVRHP010000029">
    <property type="protein sequence ID" value="MDT0649964.1"/>
    <property type="molecule type" value="Genomic_DNA"/>
</dbReference>
<dbReference type="Proteomes" id="UP001248819">
    <property type="component" value="Unassembled WGS sequence"/>
</dbReference>
<proteinExistence type="predicted"/>
<evidence type="ECO:0000313" key="2">
    <source>
        <dbReference type="Proteomes" id="UP001248819"/>
    </source>
</evidence>
<dbReference type="RefSeq" id="WP_311484141.1">
    <property type="nucleotide sequence ID" value="NZ_JAVRHP010000029.1"/>
</dbReference>
<organism evidence="1 2">
    <name type="scientific">Autumnicola edwardsiae</name>
    <dbReference type="NCBI Taxonomy" id="3075594"/>
    <lineage>
        <taxon>Bacteria</taxon>
        <taxon>Pseudomonadati</taxon>
        <taxon>Bacteroidota</taxon>
        <taxon>Flavobacteriia</taxon>
        <taxon>Flavobacteriales</taxon>
        <taxon>Flavobacteriaceae</taxon>
        <taxon>Autumnicola</taxon>
    </lineage>
</organism>
<protein>
    <submittedName>
        <fullName evidence="1">Uncharacterized protein</fullName>
    </submittedName>
</protein>
<reference evidence="1 2" key="1">
    <citation type="submission" date="2023-09" db="EMBL/GenBank/DDBJ databases">
        <authorList>
            <person name="Rey-Velasco X."/>
        </authorList>
    </citation>
    <scope>NUCLEOTIDE SEQUENCE [LARGE SCALE GENOMIC DNA]</scope>
    <source>
        <strain evidence="1 2">F297</strain>
    </source>
</reference>
<evidence type="ECO:0000313" key="1">
    <source>
        <dbReference type="EMBL" id="MDT0649964.1"/>
    </source>
</evidence>
<keyword evidence="2" id="KW-1185">Reference proteome</keyword>
<comment type="caution">
    <text evidence="1">The sequence shown here is derived from an EMBL/GenBank/DDBJ whole genome shotgun (WGS) entry which is preliminary data.</text>
</comment>
<name>A0ABU3CUE2_9FLAO</name>